<sequence length="238" mass="26406">MSSQTTDTIASDSRPFRRSRSRSRQPIPPNSTNLSGSASSRHIPNESHPRLRSVSLEDDPLHSLKQQKQHYHNEKQQHYNHVMPQAPRYPLNSSPSISNRRHARGRSSTSPTAPSISSRCRRRKQASSSPSSSSSSSRLRSHSREAGVSLVADAKIKFRNRSPSPSKASVASTIPATQPNSASTQLVRKRYYRPELEERPRASSISSLSDDNSTTDAKVQFQQQLEKPGPSQAVESQT</sequence>
<evidence type="ECO:0000313" key="3">
    <source>
        <dbReference type="Proteomes" id="UP000784294"/>
    </source>
</evidence>
<feature type="compositionally biased region" description="Low complexity" evidence="1">
    <location>
        <begin position="203"/>
        <end position="216"/>
    </location>
</feature>
<accession>A0A448WLN6</accession>
<feature type="compositionally biased region" description="Polar residues" evidence="1">
    <location>
        <begin position="1"/>
        <end position="10"/>
    </location>
</feature>
<reference evidence="2" key="1">
    <citation type="submission" date="2018-11" db="EMBL/GenBank/DDBJ databases">
        <authorList>
            <consortium name="Pathogen Informatics"/>
        </authorList>
    </citation>
    <scope>NUCLEOTIDE SEQUENCE</scope>
</reference>
<name>A0A448WLN6_9PLAT</name>
<keyword evidence="3" id="KW-1185">Reference proteome</keyword>
<comment type="caution">
    <text evidence="2">The sequence shown here is derived from an EMBL/GenBank/DDBJ whole genome shotgun (WGS) entry which is preliminary data.</text>
</comment>
<feature type="compositionally biased region" description="Low complexity" evidence="1">
    <location>
        <begin position="126"/>
        <end position="138"/>
    </location>
</feature>
<feature type="compositionally biased region" description="Polar residues" evidence="1">
    <location>
        <begin position="161"/>
        <end position="186"/>
    </location>
</feature>
<feature type="compositionally biased region" description="Basic and acidic residues" evidence="1">
    <location>
        <begin position="192"/>
        <end position="201"/>
    </location>
</feature>
<protein>
    <submittedName>
        <fullName evidence="2">Uncharacterized protein</fullName>
    </submittedName>
</protein>
<dbReference type="EMBL" id="CAAALY010022720">
    <property type="protein sequence ID" value="VEL14908.1"/>
    <property type="molecule type" value="Genomic_DNA"/>
</dbReference>
<organism evidence="2 3">
    <name type="scientific">Protopolystoma xenopodis</name>
    <dbReference type="NCBI Taxonomy" id="117903"/>
    <lineage>
        <taxon>Eukaryota</taxon>
        <taxon>Metazoa</taxon>
        <taxon>Spiralia</taxon>
        <taxon>Lophotrochozoa</taxon>
        <taxon>Platyhelminthes</taxon>
        <taxon>Monogenea</taxon>
        <taxon>Polyopisthocotylea</taxon>
        <taxon>Polystomatidea</taxon>
        <taxon>Polystomatidae</taxon>
        <taxon>Protopolystoma</taxon>
    </lineage>
</organism>
<dbReference type="Proteomes" id="UP000784294">
    <property type="component" value="Unassembled WGS sequence"/>
</dbReference>
<feature type="compositionally biased region" description="Low complexity" evidence="1">
    <location>
        <begin position="107"/>
        <end position="118"/>
    </location>
</feature>
<dbReference type="AlphaFoldDB" id="A0A448WLN6"/>
<feature type="region of interest" description="Disordered" evidence="1">
    <location>
        <begin position="1"/>
        <end position="238"/>
    </location>
</feature>
<feature type="compositionally biased region" description="Polar residues" evidence="1">
    <location>
        <begin position="32"/>
        <end position="42"/>
    </location>
</feature>
<proteinExistence type="predicted"/>
<evidence type="ECO:0000256" key="1">
    <source>
        <dbReference type="SAM" id="MobiDB-lite"/>
    </source>
</evidence>
<evidence type="ECO:0000313" key="2">
    <source>
        <dbReference type="EMBL" id="VEL14908.1"/>
    </source>
</evidence>
<gene>
    <name evidence="2" type="ORF">PXEA_LOCUS8348</name>
</gene>